<dbReference type="SUPFAM" id="SSF103473">
    <property type="entry name" value="MFS general substrate transporter"/>
    <property type="match status" value="1"/>
</dbReference>
<dbReference type="InterPro" id="IPR036259">
    <property type="entry name" value="MFS_trans_sf"/>
</dbReference>
<evidence type="ECO:0000256" key="1">
    <source>
        <dbReference type="SAM" id="Phobius"/>
    </source>
</evidence>
<feature type="transmembrane region" description="Helical" evidence="1">
    <location>
        <begin position="101"/>
        <end position="122"/>
    </location>
</feature>
<dbReference type="Proteomes" id="UP000008812">
    <property type="component" value="Chromosome"/>
</dbReference>
<keyword evidence="1" id="KW-0812">Transmembrane</keyword>
<dbReference type="EMBL" id="CP001047">
    <property type="protein sequence ID" value="ACF07442.1"/>
    <property type="molecule type" value="Genomic_DNA"/>
</dbReference>
<dbReference type="AlphaFoldDB" id="B3PN40"/>
<dbReference type="eggNOG" id="ENOG5030MIP">
    <property type="taxonomic scope" value="Bacteria"/>
</dbReference>
<feature type="transmembrane region" description="Helical" evidence="1">
    <location>
        <begin position="30"/>
        <end position="48"/>
    </location>
</feature>
<name>B3PN40_META1</name>
<keyword evidence="1" id="KW-1133">Transmembrane helix</keyword>
<reference evidence="2 3" key="1">
    <citation type="journal article" date="2008" name="Infect. Immun.">
        <title>Genome of Mycoplasma arthritidis.</title>
        <authorList>
            <person name="Dybvig K."/>
            <person name="Zuhua C."/>
            <person name="Lao P."/>
            <person name="Jordan D.S."/>
            <person name="French C.T."/>
            <person name="Tu A.H."/>
            <person name="Loraine A.E."/>
        </authorList>
    </citation>
    <scope>NUCLEOTIDE SEQUENCE [LARGE SCALE GENOMIC DNA]</scope>
    <source>
        <strain evidence="2 3">158L3-1</strain>
    </source>
</reference>
<feature type="transmembrane region" description="Helical" evidence="1">
    <location>
        <begin position="179"/>
        <end position="198"/>
    </location>
</feature>
<feature type="transmembrane region" description="Helical" evidence="1">
    <location>
        <begin position="154"/>
        <end position="173"/>
    </location>
</feature>
<dbReference type="STRING" id="243272.MARTH_orf675"/>
<accession>B3PN40</accession>
<dbReference type="KEGG" id="mat:MARTH_orf675"/>
<organism evidence="2 3">
    <name type="scientific">Metamycoplasma arthritidis (strain 158L3-1)</name>
    <name type="common">Mycoplasma arthritidis</name>
    <dbReference type="NCBI Taxonomy" id="243272"/>
    <lineage>
        <taxon>Bacteria</taxon>
        <taxon>Bacillati</taxon>
        <taxon>Mycoplasmatota</taxon>
        <taxon>Mycoplasmoidales</taxon>
        <taxon>Metamycoplasmataceae</taxon>
        <taxon>Metamycoplasma</taxon>
    </lineage>
</organism>
<gene>
    <name evidence="2" type="ordered locus">MARTH_orf675</name>
</gene>
<dbReference type="RefSeq" id="WP_012498399.1">
    <property type="nucleotide sequence ID" value="NC_011025.1"/>
</dbReference>
<evidence type="ECO:0000313" key="3">
    <source>
        <dbReference type="Proteomes" id="UP000008812"/>
    </source>
</evidence>
<evidence type="ECO:0000313" key="2">
    <source>
        <dbReference type="EMBL" id="ACF07442.1"/>
    </source>
</evidence>
<feature type="transmembrane region" description="Helical" evidence="1">
    <location>
        <begin position="60"/>
        <end position="81"/>
    </location>
</feature>
<keyword evidence="3" id="KW-1185">Reference proteome</keyword>
<protein>
    <submittedName>
        <fullName evidence="2">Uncharacterized protein</fullName>
    </submittedName>
</protein>
<keyword evidence="1" id="KW-0472">Membrane</keyword>
<sequence>MTEQGKREEKSKKLKVSKEKQYFVLKDETFIWTSLALLVSFFIIISFLQVRGLTTIHSYTINVIFGMFSILFYVWILLLILQRLFSLKKVYSLHFFHFSLWRLALFFVAIAIFGSLIFNVYYGYKGFASAQVFPKIFDGWFTQFKRGSNPWLPYKWTAGIFGTFIYALTSIFGGTFGMVFAYIFAIVFFALACSTFFISDMKFQLISLNKKHREVAKAKMLAKKTTNIKVKIKVAENSKNNENDNNFAISMPHELHSNESSKLASFLQENASDLKDSSTNLEQDQLITNQVVQENSTNSDSGIQITNEKFHSEELVLNNSNNAITNNLDDDPFDYTEETDILAISSNSQQKLIKQIQFEQAKESDENLQKTVESYISKFIDPTELNKYQSEIDNVANLEEQAKELEKTKTFEITIDFEEKKSNDIAKKNVGENEENNKKTKRYSLIEDEESFF</sequence>
<dbReference type="HOGENOM" id="CLU_603848_0_0_14"/>
<proteinExistence type="predicted"/>